<evidence type="ECO:0000259" key="6">
    <source>
        <dbReference type="Pfam" id="PF00127"/>
    </source>
</evidence>
<dbReference type="PROSITE" id="PS00196">
    <property type="entry name" value="COPPER_BLUE"/>
    <property type="match status" value="1"/>
</dbReference>
<protein>
    <submittedName>
        <fullName evidence="7">Cupredoxin domain-containing protein</fullName>
    </submittedName>
</protein>
<keyword evidence="2" id="KW-0479">Metal-binding</keyword>
<feature type="transmembrane region" description="Helical" evidence="5">
    <location>
        <begin position="151"/>
        <end position="169"/>
    </location>
</feature>
<feature type="transmembrane region" description="Helical" evidence="5">
    <location>
        <begin position="63"/>
        <end position="81"/>
    </location>
</feature>
<dbReference type="Proteomes" id="UP000664578">
    <property type="component" value="Unassembled WGS sequence"/>
</dbReference>
<keyword evidence="5" id="KW-1133">Transmembrane helix</keyword>
<dbReference type="AlphaFoldDB" id="A0A8I1MKG2"/>
<name>A0A8I1MKG2_9BACI</name>
<feature type="transmembrane region" description="Helical" evidence="5">
    <location>
        <begin position="118"/>
        <end position="139"/>
    </location>
</feature>
<organism evidence="7 8">
    <name type="scientific">Priestia flexa</name>
    <dbReference type="NCBI Taxonomy" id="86664"/>
    <lineage>
        <taxon>Bacteria</taxon>
        <taxon>Bacillati</taxon>
        <taxon>Bacillota</taxon>
        <taxon>Bacilli</taxon>
        <taxon>Bacillales</taxon>
        <taxon>Bacillaceae</taxon>
        <taxon>Priestia</taxon>
    </lineage>
</organism>
<dbReference type="GO" id="GO:0009055">
    <property type="term" value="F:electron transfer activity"/>
    <property type="evidence" value="ECO:0007669"/>
    <property type="project" value="InterPro"/>
</dbReference>
<sequence length="308" mass="34068">MTISFYIMIIVVILLGAYTSFLGIKNKDTIEKMASMTVGMSIGMIASLLIGVLLGVILKGNLFISTILSMGISVVLIYMIAGTFGILAILESFLSAIMGGMMGAMLGDMVDTQYADPLIKIMFTLYVFVISVIICYVFHHKSRITRYLRNPLMYAGIMASFFILFHQLGPVVKVPTINSNNIHQLHQTESSNNLELRKNNSASMLISSEEYNYTPRNLSIKKGQTVTIKLENKGKIEHDLEFKRSQGIKIQNGTTHQHEGNNALHLHAIPGKASEITVTFTQEGIYNFYCTLPSHEQLGMNGTITVGS</sequence>
<accession>A0A8I1MKG2</accession>
<evidence type="ECO:0000256" key="5">
    <source>
        <dbReference type="SAM" id="Phobius"/>
    </source>
</evidence>
<evidence type="ECO:0000256" key="4">
    <source>
        <dbReference type="ARBA" id="ARBA00023008"/>
    </source>
</evidence>
<gene>
    <name evidence="7" type="ORF">JF537_20505</name>
</gene>
<feature type="transmembrane region" description="Helical" evidence="5">
    <location>
        <begin position="6"/>
        <end position="24"/>
    </location>
</feature>
<dbReference type="InterPro" id="IPR008972">
    <property type="entry name" value="Cupredoxin"/>
</dbReference>
<feature type="domain" description="Blue (type 1) copper" evidence="6">
    <location>
        <begin position="205"/>
        <end position="306"/>
    </location>
</feature>
<evidence type="ECO:0000313" key="7">
    <source>
        <dbReference type="EMBL" id="MBN8253912.1"/>
    </source>
</evidence>
<keyword evidence="5" id="KW-0812">Transmembrane</keyword>
<evidence type="ECO:0000256" key="2">
    <source>
        <dbReference type="ARBA" id="ARBA00022723"/>
    </source>
</evidence>
<dbReference type="RefSeq" id="WP_206783168.1">
    <property type="nucleotide sequence ID" value="NZ_JAEMWV010000017.1"/>
</dbReference>
<reference evidence="7" key="1">
    <citation type="submission" date="2020-12" db="EMBL/GenBank/DDBJ databases">
        <title>PHA producing bacteria isolated from mangrove.</title>
        <authorList>
            <person name="Zheng W."/>
            <person name="Yu S."/>
            <person name="Huang Y."/>
        </authorList>
    </citation>
    <scope>NUCLEOTIDE SEQUENCE</scope>
    <source>
        <strain evidence="7">GN22-4</strain>
    </source>
</reference>
<keyword evidence="1" id="KW-0813">Transport</keyword>
<keyword evidence="5" id="KW-0472">Membrane</keyword>
<keyword evidence="3" id="KW-0249">Electron transport</keyword>
<proteinExistence type="predicted"/>
<dbReference type="Gene3D" id="2.60.40.420">
    <property type="entry name" value="Cupredoxins - blue copper proteins"/>
    <property type="match status" value="1"/>
</dbReference>
<dbReference type="InterPro" id="IPR028871">
    <property type="entry name" value="BlueCu_1_BS"/>
</dbReference>
<dbReference type="InterPro" id="IPR000923">
    <property type="entry name" value="BlueCu_1"/>
</dbReference>
<keyword evidence="4" id="KW-0186">Copper</keyword>
<dbReference type="PANTHER" id="PTHR38439">
    <property type="entry name" value="AURACYANIN-B"/>
    <property type="match status" value="1"/>
</dbReference>
<dbReference type="PANTHER" id="PTHR38439:SF3">
    <property type="entry name" value="COPPER-RESISTANT CUPROPROTEIN COPI"/>
    <property type="match status" value="1"/>
</dbReference>
<dbReference type="SUPFAM" id="SSF49503">
    <property type="entry name" value="Cupredoxins"/>
    <property type="match status" value="1"/>
</dbReference>
<dbReference type="EMBL" id="JAEMWV010000017">
    <property type="protein sequence ID" value="MBN8253912.1"/>
    <property type="molecule type" value="Genomic_DNA"/>
</dbReference>
<dbReference type="Pfam" id="PF00127">
    <property type="entry name" value="Copper-bind"/>
    <property type="match status" value="1"/>
</dbReference>
<feature type="transmembrane region" description="Helical" evidence="5">
    <location>
        <begin position="36"/>
        <end position="57"/>
    </location>
</feature>
<evidence type="ECO:0000313" key="8">
    <source>
        <dbReference type="Proteomes" id="UP000664578"/>
    </source>
</evidence>
<evidence type="ECO:0000256" key="1">
    <source>
        <dbReference type="ARBA" id="ARBA00022448"/>
    </source>
</evidence>
<dbReference type="GO" id="GO:0005507">
    <property type="term" value="F:copper ion binding"/>
    <property type="evidence" value="ECO:0007669"/>
    <property type="project" value="InterPro"/>
</dbReference>
<feature type="transmembrane region" description="Helical" evidence="5">
    <location>
        <begin position="88"/>
        <end position="106"/>
    </location>
</feature>
<evidence type="ECO:0000256" key="3">
    <source>
        <dbReference type="ARBA" id="ARBA00022982"/>
    </source>
</evidence>
<comment type="caution">
    <text evidence="7">The sequence shown here is derived from an EMBL/GenBank/DDBJ whole genome shotgun (WGS) entry which is preliminary data.</text>
</comment>
<dbReference type="InterPro" id="IPR050845">
    <property type="entry name" value="Cu-binding_ET"/>
</dbReference>